<feature type="transmembrane region" description="Helical" evidence="2">
    <location>
        <begin position="54"/>
        <end position="74"/>
    </location>
</feature>
<reference evidence="3" key="1">
    <citation type="submission" date="2023-11" db="EMBL/GenBank/DDBJ databases">
        <title>Identification and selenium tolerance of Delftia acidovorans R3-25.</title>
        <authorList>
            <person name="Zhang S."/>
            <person name="Liu Y."/>
            <person name="Guo Y."/>
        </authorList>
    </citation>
    <scope>NUCLEOTIDE SEQUENCE</scope>
    <source>
        <strain evidence="3">R3-25</strain>
    </source>
</reference>
<keyword evidence="2" id="KW-0812">Transmembrane</keyword>
<feature type="region of interest" description="Disordered" evidence="1">
    <location>
        <begin position="24"/>
        <end position="51"/>
    </location>
</feature>
<evidence type="ECO:0000313" key="4">
    <source>
        <dbReference type="Proteomes" id="UP001287445"/>
    </source>
</evidence>
<feature type="transmembrane region" description="Helical" evidence="2">
    <location>
        <begin position="80"/>
        <end position="104"/>
    </location>
</feature>
<evidence type="ECO:0000256" key="1">
    <source>
        <dbReference type="SAM" id="MobiDB-lite"/>
    </source>
</evidence>
<keyword evidence="2" id="KW-1133">Transmembrane helix</keyword>
<dbReference type="EMBL" id="JAWWMZ010000012">
    <property type="protein sequence ID" value="MDX4956592.1"/>
    <property type="molecule type" value="Genomic_DNA"/>
</dbReference>
<feature type="compositionally biased region" description="Basic and acidic residues" evidence="1">
    <location>
        <begin position="42"/>
        <end position="51"/>
    </location>
</feature>
<organism evidence="3 4">
    <name type="scientific">Delftia acidovorans</name>
    <name type="common">Pseudomonas acidovorans</name>
    <name type="synonym">Comamonas acidovorans</name>
    <dbReference type="NCBI Taxonomy" id="80866"/>
    <lineage>
        <taxon>Bacteria</taxon>
        <taxon>Pseudomonadati</taxon>
        <taxon>Pseudomonadota</taxon>
        <taxon>Betaproteobacteria</taxon>
        <taxon>Burkholderiales</taxon>
        <taxon>Comamonadaceae</taxon>
        <taxon>Delftia</taxon>
    </lineage>
</organism>
<comment type="caution">
    <text evidence="3">The sequence shown here is derived from an EMBL/GenBank/DDBJ whole genome shotgun (WGS) entry which is preliminary data.</text>
</comment>
<protein>
    <submittedName>
        <fullName evidence="3">Bacteriocin</fullName>
    </submittedName>
</protein>
<dbReference type="AlphaFoldDB" id="A0AAJ2VF59"/>
<gene>
    <name evidence="3" type="ORF">SGN30_24545</name>
</gene>
<sequence length="107" mass="10530">MTSSISLKYLLGRPVDPDLVEQAVQGHGVPSQDPDPSAQIRMTKEESSRESKSTMVAGFMMLGAVMGAGVGAVAAGPAGIFVGGALGGLIGAGAGEAAGMATVAREA</sequence>
<proteinExistence type="predicted"/>
<dbReference type="RefSeq" id="WP_199961997.1">
    <property type="nucleotide sequence ID" value="NZ_DAMCBU010000001.1"/>
</dbReference>
<keyword evidence="2" id="KW-0472">Membrane</keyword>
<name>A0AAJ2VF59_DELAC</name>
<dbReference type="Proteomes" id="UP001287445">
    <property type="component" value="Unassembled WGS sequence"/>
</dbReference>
<evidence type="ECO:0000256" key="2">
    <source>
        <dbReference type="SAM" id="Phobius"/>
    </source>
</evidence>
<evidence type="ECO:0000313" key="3">
    <source>
        <dbReference type="EMBL" id="MDX4956592.1"/>
    </source>
</evidence>
<accession>A0AAJ2VF59</accession>